<evidence type="ECO:0000259" key="2">
    <source>
        <dbReference type="Pfam" id="PF13309"/>
    </source>
</evidence>
<organism evidence="3 4">
    <name type="scientific">Kibdelosporangium banguiense</name>
    <dbReference type="NCBI Taxonomy" id="1365924"/>
    <lineage>
        <taxon>Bacteria</taxon>
        <taxon>Bacillati</taxon>
        <taxon>Actinomycetota</taxon>
        <taxon>Actinomycetes</taxon>
        <taxon>Pseudonocardiales</taxon>
        <taxon>Pseudonocardiaceae</taxon>
        <taxon>Kibdelosporangium</taxon>
    </lineage>
</organism>
<dbReference type="EMBL" id="JAGINW010000001">
    <property type="protein sequence ID" value="MBP2329244.1"/>
    <property type="molecule type" value="Genomic_DNA"/>
</dbReference>
<dbReference type="InterPro" id="IPR039445">
    <property type="entry name" value="DauR-like_HTH"/>
</dbReference>
<reference evidence="3 4" key="1">
    <citation type="submission" date="2021-03" db="EMBL/GenBank/DDBJ databases">
        <title>Sequencing the genomes of 1000 actinobacteria strains.</title>
        <authorList>
            <person name="Klenk H.-P."/>
        </authorList>
    </citation>
    <scope>NUCLEOTIDE SEQUENCE [LARGE SCALE GENOMIC DNA]</scope>
    <source>
        <strain evidence="3 4">DSM 46670</strain>
    </source>
</reference>
<proteinExistence type="predicted"/>
<evidence type="ECO:0000259" key="1">
    <source>
        <dbReference type="Pfam" id="PF08348"/>
    </source>
</evidence>
<gene>
    <name evidence="3" type="ORF">JOF56_009629</name>
</gene>
<feature type="domain" description="Transcriptional regulator DauR-like HTH" evidence="2">
    <location>
        <begin position="180"/>
        <end position="238"/>
    </location>
</feature>
<dbReference type="Proteomes" id="UP001519332">
    <property type="component" value="Unassembled WGS sequence"/>
</dbReference>
<dbReference type="Pfam" id="PF13309">
    <property type="entry name" value="HTH_22"/>
    <property type="match status" value="1"/>
</dbReference>
<dbReference type="Pfam" id="PF08348">
    <property type="entry name" value="PAS_6"/>
    <property type="match status" value="1"/>
</dbReference>
<dbReference type="InterPro" id="IPR039446">
    <property type="entry name" value="DauR-like"/>
</dbReference>
<comment type="caution">
    <text evidence="3">The sequence shown here is derived from an EMBL/GenBank/DDBJ whole genome shotgun (WGS) entry which is preliminary data.</text>
</comment>
<name>A0ABS4TZ61_9PSEU</name>
<feature type="domain" description="YheO-like" evidence="1">
    <location>
        <begin position="38"/>
        <end position="143"/>
    </location>
</feature>
<dbReference type="PANTHER" id="PTHR35568">
    <property type="entry name" value="TRANSCRIPTIONAL REGULATOR DAUR"/>
    <property type="match status" value="1"/>
</dbReference>
<dbReference type="InterPro" id="IPR013559">
    <property type="entry name" value="YheO"/>
</dbReference>
<sequence length="247" mass="25953">MTAKTGGSREGSGKAESGELSFTEAEVIHAAHVVSLIAPIVPALAQALRPRTEVVLHDLTKMPNTIAAIAGSITGRQVGGPATDLGLRTFSSGWSEHLIGYPTETADGLVMRSSSIFFHAESGKPVCCLCLNTDVDDLRRAQEVLAVLTATTTISSTADGPPGAPVETFPVSVDELAAGILRDAIAAIGVPVELMKKAHKVAVVRELDGRGFFTIREAVDLAAQRLGVSRFTIYNYLNELQGTDSKG</sequence>
<protein>
    <submittedName>
        <fullName evidence="3">Transcriptional regulator YheO</fullName>
    </submittedName>
</protein>
<evidence type="ECO:0000313" key="3">
    <source>
        <dbReference type="EMBL" id="MBP2329244.1"/>
    </source>
</evidence>
<accession>A0ABS4TZ61</accession>
<dbReference type="PANTHER" id="PTHR35568:SF1">
    <property type="entry name" value="TRANSCRIPTIONAL REGULATOR DAUR"/>
    <property type="match status" value="1"/>
</dbReference>
<keyword evidence="4" id="KW-1185">Reference proteome</keyword>
<evidence type="ECO:0000313" key="4">
    <source>
        <dbReference type="Proteomes" id="UP001519332"/>
    </source>
</evidence>
<dbReference type="RefSeq" id="WP_209646081.1">
    <property type="nucleotide sequence ID" value="NZ_JAGINW010000001.1"/>
</dbReference>